<name>A0AAD5WGU8_PARTN</name>
<keyword evidence="2" id="KW-1185">Reference proteome</keyword>
<evidence type="ECO:0000313" key="1">
    <source>
        <dbReference type="EMBL" id="KAJ1369501.1"/>
    </source>
</evidence>
<dbReference type="EMBL" id="JAHQIW010006581">
    <property type="protein sequence ID" value="KAJ1369501.1"/>
    <property type="molecule type" value="Genomic_DNA"/>
</dbReference>
<organism evidence="1 2">
    <name type="scientific">Parelaphostrongylus tenuis</name>
    <name type="common">Meningeal worm</name>
    <dbReference type="NCBI Taxonomy" id="148309"/>
    <lineage>
        <taxon>Eukaryota</taxon>
        <taxon>Metazoa</taxon>
        <taxon>Ecdysozoa</taxon>
        <taxon>Nematoda</taxon>
        <taxon>Chromadorea</taxon>
        <taxon>Rhabditida</taxon>
        <taxon>Rhabditina</taxon>
        <taxon>Rhabditomorpha</taxon>
        <taxon>Strongyloidea</taxon>
        <taxon>Metastrongylidae</taxon>
        <taxon>Parelaphostrongylus</taxon>
    </lineage>
</organism>
<proteinExistence type="predicted"/>
<dbReference type="AlphaFoldDB" id="A0AAD5WGU8"/>
<dbReference type="Proteomes" id="UP001196413">
    <property type="component" value="Unassembled WGS sequence"/>
</dbReference>
<sequence length="113" mass="12665">MSTSPSSHPTSRQRKLYVVKLTSDAVADDAYCDFEVCEIEASLVDAVVCVQKAHHNSPRVKKRLENGLNYFLKRPAGPLQQPDAFLIRYFSLIALPFGAPRNKPIFSVVLKFV</sequence>
<protein>
    <submittedName>
        <fullName evidence="1">Uncharacterized protein</fullName>
    </submittedName>
</protein>
<comment type="caution">
    <text evidence="1">The sequence shown here is derived from an EMBL/GenBank/DDBJ whole genome shotgun (WGS) entry which is preliminary data.</text>
</comment>
<gene>
    <name evidence="1" type="ORF">KIN20_030977</name>
</gene>
<reference evidence="1" key="1">
    <citation type="submission" date="2021-06" db="EMBL/GenBank/DDBJ databases">
        <title>Parelaphostrongylus tenuis whole genome reference sequence.</title>
        <authorList>
            <person name="Garwood T.J."/>
            <person name="Larsen P.A."/>
            <person name="Fountain-Jones N.M."/>
            <person name="Garbe J.R."/>
            <person name="Macchietto M.G."/>
            <person name="Kania S.A."/>
            <person name="Gerhold R.W."/>
            <person name="Richards J.E."/>
            <person name="Wolf T.M."/>
        </authorList>
    </citation>
    <scope>NUCLEOTIDE SEQUENCE</scope>
    <source>
        <strain evidence="1">MNPRO001-30</strain>
        <tissue evidence="1">Meninges</tissue>
    </source>
</reference>
<accession>A0AAD5WGU8</accession>
<evidence type="ECO:0000313" key="2">
    <source>
        <dbReference type="Proteomes" id="UP001196413"/>
    </source>
</evidence>